<evidence type="ECO:0000256" key="1">
    <source>
        <dbReference type="SAM" id="MobiDB-lite"/>
    </source>
</evidence>
<feature type="non-terminal residue" evidence="2">
    <location>
        <position position="399"/>
    </location>
</feature>
<feature type="compositionally biased region" description="Basic and acidic residues" evidence="1">
    <location>
        <begin position="383"/>
        <end position="399"/>
    </location>
</feature>
<protein>
    <submittedName>
        <fullName evidence="2">Uncharacterized protein</fullName>
    </submittedName>
</protein>
<proteinExistence type="predicted"/>
<reference evidence="2" key="1">
    <citation type="submission" date="2019-12" db="EMBL/GenBank/DDBJ databases">
        <authorList>
            <person name="Scholes J."/>
        </authorList>
    </citation>
    <scope>NUCLEOTIDE SEQUENCE</scope>
</reference>
<evidence type="ECO:0000313" key="2">
    <source>
        <dbReference type="EMBL" id="CAA0828777.1"/>
    </source>
</evidence>
<feature type="region of interest" description="Disordered" evidence="1">
    <location>
        <begin position="182"/>
        <end position="237"/>
    </location>
</feature>
<feature type="compositionally biased region" description="Polar residues" evidence="1">
    <location>
        <begin position="192"/>
        <end position="206"/>
    </location>
</feature>
<dbReference type="EMBL" id="CACSLK010027752">
    <property type="protein sequence ID" value="CAA0828777.1"/>
    <property type="molecule type" value="Genomic_DNA"/>
</dbReference>
<evidence type="ECO:0000313" key="3">
    <source>
        <dbReference type="Proteomes" id="UP001153555"/>
    </source>
</evidence>
<keyword evidence="3" id="KW-1185">Reference proteome</keyword>
<feature type="region of interest" description="Disordered" evidence="1">
    <location>
        <begin position="343"/>
        <end position="364"/>
    </location>
</feature>
<organism evidence="2 3">
    <name type="scientific">Striga hermonthica</name>
    <name type="common">Purple witchweed</name>
    <name type="synonym">Buchnera hermonthica</name>
    <dbReference type="NCBI Taxonomy" id="68872"/>
    <lineage>
        <taxon>Eukaryota</taxon>
        <taxon>Viridiplantae</taxon>
        <taxon>Streptophyta</taxon>
        <taxon>Embryophyta</taxon>
        <taxon>Tracheophyta</taxon>
        <taxon>Spermatophyta</taxon>
        <taxon>Magnoliopsida</taxon>
        <taxon>eudicotyledons</taxon>
        <taxon>Gunneridae</taxon>
        <taxon>Pentapetalae</taxon>
        <taxon>asterids</taxon>
        <taxon>lamiids</taxon>
        <taxon>Lamiales</taxon>
        <taxon>Orobanchaceae</taxon>
        <taxon>Buchnereae</taxon>
        <taxon>Striga</taxon>
    </lineage>
</organism>
<accession>A0A9N7NH66</accession>
<feature type="region of interest" description="Disordered" evidence="1">
    <location>
        <begin position="377"/>
        <end position="399"/>
    </location>
</feature>
<sequence length="399" mass="44234">TKSRSLWDQNNGGFCEGLWHLVAREEIPHRFLYVSSYNLPARLEEEGRKKPSGPETLLGSIPDTAFLTSSLLGRSQRSTRSTDCRMVGNRAGSGMTAAHLGPILWRRIQIIGLFGLRIRSLSCDKALTNITKSRPVLLFQNAVEPPELLLQVTHPIVVRSLLPRSSNNIVVRMVANPHVLETKGRSSRGNREPTTNQKGGMVGSNSRKMRYNRGRKHPHTLPLKPNLSRPTDRSRREGTVKENFKMSALSNDPAREITVGSRKLTLNLPSSERVTVPLYLSRKDANVSLWWPGLTVYVPETASRKERAPVGRGPWVAVWGRGMTEPGSWTELPSVGRSLWANTGKDMEGPRRNSPAVREEVEPSPLLVEMDGLASAVEVTRPVPKDSGKVSPAEMERGA</sequence>
<feature type="non-terminal residue" evidence="2">
    <location>
        <position position="1"/>
    </location>
</feature>
<name>A0A9N7NH66_STRHE</name>
<feature type="compositionally biased region" description="Basic residues" evidence="1">
    <location>
        <begin position="207"/>
        <end position="219"/>
    </location>
</feature>
<gene>
    <name evidence="2" type="ORF">SHERM_24472</name>
</gene>
<dbReference type="AlphaFoldDB" id="A0A9N7NH66"/>
<comment type="caution">
    <text evidence="2">The sequence shown here is derived from an EMBL/GenBank/DDBJ whole genome shotgun (WGS) entry which is preliminary data.</text>
</comment>
<feature type="compositionally biased region" description="Basic and acidic residues" evidence="1">
    <location>
        <begin position="345"/>
        <end position="361"/>
    </location>
</feature>
<dbReference type="Proteomes" id="UP001153555">
    <property type="component" value="Unassembled WGS sequence"/>
</dbReference>